<dbReference type="Proteomes" id="UP000803844">
    <property type="component" value="Unassembled WGS sequence"/>
</dbReference>
<dbReference type="OrthoDB" id="97518at2759"/>
<dbReference type="EMBL" id="MU032349">
    <property type="protein sequence ID" value="KAF3763407.1"/>
    <property type="molecule type" value="Genomic_DNA"/>
</dbReference>
<protein>
    <submittedName>
        <fullName evidence="2">Uncharacterized protein</fullName>
    </submittedName>
</protein>
<evidence type="ECO:0000313" key="2">
    <source>
        <dbReference type="EMBL" id="KAF3763407.1"/>
    </source>
</evidence>
<dbReference type="SUPFAM" id="SSF54518">
    <property type="entry name" value="Tubby C-terminal domain-like"/>
    <property type="match status" value="1"/>
</dbReference>
<dbReference type="AlphaFoldDB" id="A0A9P4XZ27"/>
<sequence>MSALHPVNPPVGRLDFVNAQQETTIILKEKVLSLTGDAFDIKVDPRNGRDPYPVLKVDPSLLTSKRAFFDMTGNHLFDLKKEHLHLVHEYMKLIDVNGEKFCEIKKNLKVGFGSKFTITFTQPGGAEQVLVMEGNWRDSVAEIKREGSGEVCAVVHRKSAFKSLSTFLFDQNTYSVTVAPGVDYAAIAAVCIVFDEWENDAL</sequence>
<dbReference type="PANTHER" id="PTHR31087">
    <property type="match status" value="1"/>
</dbReference>
<comment type="caution">
    <text evidence="2">The sequence shown here is derived from an EMBL/GenBank/DDBJ whole genome shotgun (WGS) entry which is preliminary data.</text>
</comment>
<dbReference type="RefSeq" id="XP_040774368.1">
    <property type="nucleotide sequence ID" value="XM_040923584.1"/>
</dbReference>
<gene>
    <name evidence="2" type="ORF">M406DRAFT_357075</name>
</gene>
<reference evidence="2" key="1">
    <citation type="journal article" date="2020" name="Phytopathology">
        <title>Genome sequence of the chestnut blight fungus Cryphonectria parasitica EP155: A fundamental resource for an archetypical invasive plant pathogen.</title>
        <authorList>
            <person name="Crouch J.A."/>
            <person name="Dawe A."/>
            <person name="Aerts A."/>
            <person name="Barry K."/>
            <person name="Churchill A.C.L."/>
            <person name="Grimwood J."/>
            <person name="Hillman B."/>
            <person name="Milgroom M.G."/>
            <person name="Pangilinan J."/>
            <person name="Smith M."/>
            <person name="Salamov A."/>
            <person name="Schmutz J."/>
            <person name="Yadav J."/>
            <person name="Grigoriev I.V."/>
            <person name="Nuss D."/>
        </authorList>
    </citation>
    <scope>NUCLEOTIDE SEQUENCE</scope>
    <source>
        <strain evidence="2">EP155</strain>
    </source>
</reference>
<dbReference type="PANTHER" id="PTHR31087:SF161">
    <property type="entry name" value="TUBBY C 2 FAMILY PROTEIN"/>
    <property type="match status" value="1"/>
</dbReference>
<dbReference type="InterPro" id="IPR038595">
    <property type="entry name" value="LOR_sf"/>
</dbReference>
<dbReference type="InterPro" id="IPR007612">
    <property type="entry name" value="LOR"/>
</dbReference>
<accession>A0A9P4XZ27</accession>
<name>A0A9P4XZ27_CRYP1</name>
<organism evidence="2 3">
    <name type="scientific">Cryphonectria parasitica (strain ATCC 38755 / EP155)</name>
    <dbReference type="NCBI Taxonomy" id="660469"/>
    <lineage>
        <taxon>Eukaryota</taxon>
        <taxon>Fungi</taxon>
        <taxon>Dikarya</taxon>
        <taxon>Ascomycota</taxon>
        <taxon>Pezizomycotina</taxon>
        <taxon>Sordariomycetes</taxon>
        <taxon>Sordariomycetidae</taxon>
        <taxon>Diaporthales</taxon>
        <taxon>Cryphonectriaceae</taxon>
        <taxon>Cryphonectria-Endothia species complex</taxon>
        <taxon>Cryphonectria</taxon>
    </lineage>
</organism>
<proteinExistence type="inferred from homology"/>
<dbReference type="Pfam" id="PF04525">
    <property type="entry name" value="LOR"/>
    <property type="match status" value="1"/>
</dbReference>
<dbReference type="InterPro" id="IPR025659">
    <property type="entry name" value="Tubby-like_C"/>
</dbReference>
<dbReference type="Gene3D" id="2.40.160.200">
    <property type="entry name" value="LURP1-related"/>
    <property type="match status" value="1"/>
</dbReference>
<evidence type="ECO:0000313" key="3">
    <source>
        <dbReference type="Proteomes" id="UP000803844"/>
    </source>
</evidence>
<comment type="similarity">
    <text evidence="1">Belongs to the LOR family.</text>
</comment>
<dbReference type="GeneID" id="63840713"/>
<keyword evidence="3" id="KW-1185">Reference proteome</keyword>
<evidence type="ECO:0000256" key="1">
    <source>
        <dbReference type="ARBA" id="ARBA00005437"/>
    </source>
</evidence>